<name>A0ABQ4XGP5_9ASTR</name>
<accession>A0ABQ4XGP5</accession>
<evidence type="ECO:0000313" key="1">
    <source>
        <dbReference type="EMBL" id="GJS63972.1"/>
    </source>
</evidence>
<proteinExistence type="predicted"/>
<comment type="caution">
    <text evidence="1">The sequence shown here is derived from an EMBL/GenBank/DDBJ whole genome shotgun (WGS) entry which is preliminary data.</text>
</comment>
<keyword evidence="2" id="KW-1185">Reference proteome</keyword>
<dbReference type="Proteomes" id="UP001151760">
    <property type="component" value="Unassembled WGS sequence"/>
</dbReference>
<sequence>MFKCVRPLAGKTFQKEFRSAGWCKENRDGQKTVAEDSTPPSMCQTISNIDAHVEGEQFHESKQSRNHVKKIHLKMNLPDHRSVLTDPKGQVKMEMEIPHSSGVNSERERIPFFKK</sequence>
<dbReference type="EMBL" id="BQNB010009469">
    <property type="protein sequence ID" value="GJS63972.1"/>
    <property type="molecule type" value="Genomic_DNA"/>
</dbReference>
<organism evidence="1 2">
    <name type="scientific">Tanacetum coccineum</name>
    <dbReference type="NCBI Taxonomy" id="301880"/>
    <lineage>
        <taxon>Eukaryota</taxon>
        <taxon>Viridiplantae</taxon>
        <taxon>Streptophyta</taxon>
        <taxon>Embryophyta</taxon>
        <taxon>Tracheophyta</taxon>
        <taxon>Spermatophyta</taxon>
        <taxon>Magnoliopsida</taxon>
        <taxon>eudicotyledons</taxon>
        <taxon>Gunneridae</taxon>
        <taxon>Pentapetalae</taxon>
        <taxon>asterids</taxon>
        <taxon>campanulids</taxon>
        <taxon>Asterales</taxon>
        <taxon>Asteraceae</taxon>
        <taxon>Asteroideae</taxon>
        <taxon>Anthemideae</taxon>
        <taxon>Anthemidinae</taxon>
        <taxon>Tanacetum</taxon>
    </lineage>
</organism>
<reference evidence="1" key="1">
    <citation type="journal article" date="2022" name="Int. J. Mol. Sci.">
        <title>Draft Genome of Tanacetum Coccineum: Genomic Comparison of Closely Related Tanacetum-Family Plants.</title>
        <authorList>
            <person name="Yamashiro T."/>
            <person name="Shiraishi A."/>
            <person name="Nakayama K."/>
            <person name="Satake H."/>
        </authorList>
    </citation>
    <scope>NUCLEOTIDE SEQUENCE</scope>
</reference>
<evidence type="ECO:0000313" key="2">
    <source>
        <dbReference type="Proteomes" id="UP001151760"/>
    </source>
</evidence>
<gene>
    <name evidence="1" type="ORF">Tco_0678536</name>
</gene>
<protein>
    <submittedName>
        <fullName evidence="1">Uncharacterized protein</fullName>
    </submittedName>
</protein>
<reference evidence="1" key="2">
    <citation type="submission" date="2022-01" db="EMBL/GenBank/DDBJ databases">
        <authorList>
            <person name="Yamashiro T."/>
            <person name="Shiraishi A."/>
            <person name="Satake H."/>
            <person name="Nakayama K."/>
        </authorList>
    </citation>
    <scope>NUCLEOTIDE SEQUENCE</scope>
</reference>